<keyword evidence="2" id="KW-1185">Reference proteome</keyword>
<reference evidence="1 2" key="1">
    <citation type="journal article" date="2015" name="Genome Announc.">
        <title>Expanding the biotechnology potential of lactobacilli through comparative genomics of 213 strains and associated genera.</title>
        <authorList>
            <person name="Sun Z."/>
            <person name="Harris H.M."/>
            <person name="McCann A."/>
            <person name="Guo C."/>
            <person name="Argimon S."/>
            <person name="Zhang W."/>
            <person name="Yang X."/>
            <person name="Jeffery I.B."/>
            <person name="Cooney J.C."/>
            <person name="Kagawa T.F."/>
            <person name="Liu W."/>
            <person name="Song Y."/>
            <person name="Salvetti E."/>
            <person name="Wrobel A."/>
            <person name="Rasinkangas P."/>
            <person name="Parkhill J."/>
            <person name="Rea M.C."/>
            <person name="O'Sullivan O."/>
            <person name="Ritari J."/>
            <person name="Douillard F.P."/>
            <person name="Paul Ross R."/>
            <person name="Yang R."/>
            <person name="Briner A.E."/>
            <person name="Felis G.E."/>
            <person name="de Vos W.M."/>
            <person name="Barrangou R."/>
            <person name="Klaenhammer T.R."/>
            <person name="Caufield P.W."/>
            <person name="Cui Y."/>
            <person name="Zhang H."/>
            <person name="O'Toole P.W."/>
        </authorList>
    </citation>
    <scope>NUCLEOTIDE SEQUENCE [LARGE SCALE GENOMIC DNA]</scope>
    <source>
        <strain evidence="1 2">DSM 23927</strain>
    </source>
</reference>
<sequence>MSIHTLSELELLTMSTKVITDISQAFNFPYYVNDLNHDANFDIDGTETTLELEVTLLNDPNPKRNISFYSDGTKEPVLGGAANAQVVVKAGATFIYLNDGYRDSYVIIIQNGKVLQNLKLEQQILSGPEVERFIDEILDNDAANK</sequence>
<evidence type="ECO:0000313" key="1">
    <source>
        <dbReference type="EMBL" id="KRM71256.1"/>
    </source>
</evidence>
<gene>
    <name evidence="1" type="ORF">FC34_GL001734</name>
</gene>
<proteinExistence type="predicted"/>
<dbReference type="AlphaFoldDB" id="A0A0R2AV46"/>
<dbReference type="OrthoDB" id="2315358at2"/>
<protein>
    <submittedName>
        <fullName evidence="1">Uncharacterized protein</fullName>
    </submittedName>
</protein>
<organism evidence="1 2">
    <name type="scientific">Lacticaseibacillus brantae DSM 23927</name>
    <dbReference type="NCBI Taxonomy" id="1423727"/>
    <lineage>
        <taxon>Bacteria</taxon>
        <taxon>Bacillati</taxon>
        <taxon>Bacillota</taxon>
        <taxon>Bacilli</taxon>
        <taxon>Lactobacillales</taxon>
        <taxon>Lactobacillaceae</taxon>
        <taxon>Lacticaseibacillus</taxon>
    </lineage>
</organism>
<dbReference type="RefSeq" id="WP_057895015.1">
    <property type="nucleotide sequence ID" value="NZ_AYZQ01000005.1"/>
</dbReference>
<dbReference type="Proteomes" id="UP000051672">
    <property type="component" value="Unassembled WGS sequence"/>
</dbReference>
<comment type="caution">
    <text evidence="1">The sequence shown here is derived from an EMBL/GenBank/DDBJ whole genome shotgun (WGS) entry which is preliminary data.</text>
</comment>
<name>A0A0R2AV46_9LACO</name>
<dbReference type="EMBL" id="AYZQ01000005">
    <property type="protein sequence ID" value="KRM71256.1"/>
    <property type="molecule type" value="Genomic_DNA"/>
</dbReference>
<accession>A0A0R2AV46</accession>
<evidence type="ECO:0000313" key="2">
    <source>
        <dbReference type="Proteomes" id="UP000051672"/>
    </source>
</evidence>
<dbReference type="PATRIC" id="fig|1423727.3.peg.1758"/>